<dbReference type="PROSITE" id="PS50913">
    <property type="entry name" value="GRIP"/>
    <property type="match status" value="1"/>
</dbReference>
<dbReference type="PANTHER" id="PTHR23157">
    <property type="entry name" value="GRIP AND COILED-COIL DOMAIN-CONTAINING PROTEIN 1"/>
    <property type="match status" value="1"/>
</dbReference>
<feature type="coiled-coil region" evidence="2">
    <location>
        <begin position="75"/>
        <end position="109"/>
    </location>
</feature>
<feature type="coiled-coil region" evidence="2">
    <location>
        <begin position="320"/>
        <end position="505"/>
    </location>
</feature>
<keyword evidence="6" id="KW-1185">Reference proteome</keyword>
<feature type="domain" description="GRIP" evidence="4">
    <location>
        <begin position="540"/>
        <end position="589"/>
    </location>
</feature>
<dbReference type="Gene3D" id="1.10.220.60">
    <property type="entry name" value="GRIP domain"/>
    <property type="match status" value="1"/>
</dbReference>
<dbReference type="GO" id="GO:0005794">
    <property type="term" value="C:Golgi apparatus"/>
    <property type="evidence" value="ECO:0007669"/>
    <property type="project" value="TreeGrafter"/>
</dbReference>
<keyword evidence="1 2" id="KW-0175">Coiled coil</keyword>
<evidence type="ECO:0000259" key="4">
    <source>
        <dbReference type="PROSITE" id="PS50913"/>
    </source>
</evidence>
<evidence type="ECO:0000256" key="3">
    <source>
        <dbReference type="SAM" id="MobiDB-lite"/>
    </source>
</evidence>
<organism evidence="5 6">
    <name type="scientific">Glossina pallidipes</name>
    <name type="common">Tsetse fly</name>
    <dbReference type="NCBI Taxonomy" id="7398"/>
    <lineage>
        <taxon>Eukaryota</taxon>
        <taxon>Metazoa</taxon>
        <taxon>Ecdysozoa</taxon>
        <taxon>Arthropoda</taxon>
        <taxon>Hexapoda</taxon>
        <taxon>Insecta</taxon>
        <taxon>Pterygota</taxon>
        <taxon>Neoptera</taxon>
        <taxon>Endopterygota</taxon>
        <taxon>Diptera</taxon>
        <taxon>Brachycera</taxon>
        <taxon>Muscomorpha</taxon>
        <taxon>Hippoboscoidea</taxon>
        <taxon>Glossinidae</taxon>
        <taxon>Glossina</taxon>
    </lineage>
</organism>
<accession>A0A1A9ZR59</accession>
<proteinExistence type="predicted"/>
<reference evidence="6" key="1">
    <citation type="submission" date="2014-03" db="EMBL/GenBank/DDBJ databases">
        <authorList>
            <person name="Aksoy S."/>
            <person name="Warren W."/>
            <person name="Wilson R.K."/>
        </authorList>
    </citation>
    <scope>NUCLEOTIDE SEQUENCE [LARGE SCALE GENOMIC DNA]</scope>
    <source>
        <strain evidence="6">IAEA</strain>
    </source>
</reference>
<dbReference type="InterPro" id="IPR051952">
    <property type="entry name" value="Golgi-autophagy_related"/>
</dbReference>
<name>A0A1A9ZR59_GLOPL</name>
<dbReference type="Pfam" id="PF01465">
    <property type="entry name" value="GRIP"/>
    <property type="match status" value="1"/>
</dbReference>
<sequence length="615" mass="71494">MFASLKNKIKEETGSDVISTTSSGGANNFTPTPPHPPHHRLVNHSNNNKVLQADNRRFPSTISVNSNDDQQNDQLSLLRVQCQDLQNRLHSLQDEKSRIEKTNEILLESVKVAQTQKDLYCEEQEKIQNIQQNEIEKLRSLLAFREQEAVDRLSGLRQSQQQVENLTSELERLKHLELEVEDLKDELEHFRHASQLDKNNLTTTMAAMKEENEHLKMRLQIVQQSRVDSLNALSTDEKLLALVQERKLLEQHLEEAHLQLSDIKSSWSGQNLALETQVSRLSKQVAEETTEKRKIQKIRDDLGERVKQLEFDLISMKDEVQQRDVKIKLLEEEIDELNSTLKECREENEQQILFERNKSENLQKENSQLKCKLESNEERFNDFAADSSNAAQSLRQQIEELQCLLNQEKDEKLTALLKNAEISQNLDILRKELKSEQDETNELQEKNKQLESELKTINVERQTNKENLEELRSIIHKNENKLREIDDLQRETVEKNKTIKILNQRLLDLKKTLQKEFCSAKNSEGNCSCGYRMHANDNGVVMDEVNFKYLKHVIVKFLTSREVEARHLLRAVATLLKLTKEEEKLLHDTLTWKMSWFGSKPDHGSGQHAFSIPPS</sequence>
<dbReference type="Proteomes" id="UP000092445">
    <property type="component" value="Unassembled WGS sequence"/>
</dbReference>
<dbReference type="VEuPathDB" id="VectorBase:GPAI022453"/>
<evidence type="ECO:0000313" key="6">
    <source>
        <dbReference type="Proteomes" id="UP000092445"/>
    </source>
</evidence>
<feature type="coiled-coil region" evidence="2">
    <location>
        <begin position="156"/>
        <end position="291"/>
    </location>
</feature>
<dbReference type="STRING" id="7398.A0A1A9ZR59"/>
<evidence type="ECO:0000256" key="1">
    <source>
        <dbReference type="ARBA" id="ARBA00023054"/>
    </source>
</evidence>
<evidence type="ECO:0000256" key="2">
    <source>
        <dbReference type="SAM" id="Coils"/>
    </source>
</evidence>
<dbReference type="InterPro" id="IPR000237">
    <property type="entry name" value="GRIP_dom"/>
</dbReference>
<feature type="compositionally biased region" description="Polar residues" evidence="3">
    <location>
        <begin position="16"/>
        <end position="29"/>
    </location>
</feature>
<evidence type="ECO:0000313" key="5">
    <source>
        <dbReference type="EnsemblMetazoa" id="GPAI022453-PA"/>
    </source>
</evidence>
<feature type="region of interest" description="Disordered" evidence="3">
    <location>
        <begin position="1"/>
        <end position="43"/>
    </location>
</feature>
<dbReference type="AlphaFoldDB" id="A0A1A9ZR59"/>
<protein>
    <recommendedName>
        <fullName evidence="4">GRIP domain-containing protein</fullName>
    </recommendedName>
</protein>
<dbReference type="SMART" id="SM00755">
    <property type="entry name" value="Grip"/>
    <property type="match status" value="1"/>
</dbReference>
<dbReference type="EnsemblMetazoa" id="GPAI022453-RA">
    <property type="protein sequence ID" value="GPAI022453-PA"/>
    <property type="gene ID" value="GPAI022453"/>
</dbReference>
<dbReference type="PANTHER" id="PTHR23157:SF24">
    <property type="entry name" value="GOLGIN SUBFAMILY A MEMBER 1"/>
    <property type="match status" value="1"/>
</dbReference>
<reference evidence="5" key="2">
    <citation type="submission" date="2020-05" db="UniProtKB">
        <authorList>
            <consortium name="EnsemblMetazoa"/>
        </authorList>
    </citation>
    <scope>IDENTIFICATION</scope>
    <source>
        <strain evidence="5">IAEA</strain>
    </source>
</reference>